<reference evidence="1" key="1">
    <citation type="submission" date="2019-03" db="EMBL/GenBank/DDBJ databases">
        <title>Single cell metagenomics reveals metabolic interactions within the superorganism composed of flagellate Streblomastix strix and complex community of Bacteroidetes bacteria on its surface.</title>
        <authorList>
            <person name="Treitli S.C."/>
            <person name="Kolisko M."/>
            <person name="Husnik F."/>
            <person name="Keeling P."/>
            <person name="Hampl V."/>
        </authorList>
    </citation>
    <scope>NUCLEOTIDE SEQUENCE</scope>
    <source>
        <strain evidence="1">STM</strain>
    </source>
</reference>
<dbReference type="EMBL" id="SNRY01000390">
    <property type="protein sequence ID" value="KAA6341418.1"/>
    <property type="molecule type" value="Genomic_DNA"/>
</dbReference>
<accession>A0A5J4S6G0</accession>
<proteinExistence type="predicted"/>
<dbReference type="AlphaFoldDB" id="A0A5J4S6G0"/>
<evidence type="ECO:0000313" key="1">
    <source>
        <dbReference type="EMBL" id="KAA6341418.1"/>
    </source>
</evidence>
<name>A0A5J4S6G0_9ZZZZ</name>
<feature type="non-terminal residue" evidence="1">
    <location>
        <position position="59"/>
    </location>
</feature>
<protein>
    <submittedName>
        <fullName evidence="1">Uncharacterized protein</fullName>
    </submittedName>
</protein>
<comment type="caution">
    <text evidence="1">The sequence shown here is derived from an EMBL/GenBank/DDBJ whole genome shotgun (WGS) entry which is preliminary data.</text>
</comment>
<gene>
    <name evidence="1" type="ORF">EZS27_010757</name>
</gene>
<organism evidence="1">
    <name type="scientific">termite gut metagenome</name>
    <dbReference type="NCBI Taxonomy" id="433724"/>
    <lineage>
        <taxon>unclassified sequences</taxon>
        <taxon>metagenomes</taxon>
        <taxon>organismal metagenomes</taxon>
    </lineage>
</organism>
<sequence length="59" mass="6898">MSISFSILSKIKVSNSEEDKEHLNIYVLDRGLQSTKTMKEFSKESITFIVRAKENRKYV</sequence>